<dbReference type="Pfam" id="PF04199">
    <property type="entry name" value="Cyclase"/>
    <property type="match status" value="1"/>
</dbReference>
<accession>A0A7W2A7N8</accession>
<sequence length="265" mass="30030">METFERNGKRTILIDLSDRLSNKTSEYELNPHRITYLDHKAGVELGEKTLGLGKEYWPDQVAWAVEEVTLSTHSGTHIDAPLHYGPMSGGKPARTIDQVPLHWCYGDGVLLDMTHKKVGEGISAEDIQAELERIRYEIKPYDIVLIHTGASKYFGTPHYAFKQSGLLKNATEWLVNQGIKLIGIDAWGLDRPLNIMAEEAKEGKVQFWESHLFGREKEYCQIEKLCNLDQIPKPYGFKVSAFPVNIENASAGWSRVVAIFEEEIE</sequence>
<protein>
    <submittedName>
        <fullName evidence="1">Cyclase family protein</fullName>
    </submittedName>
</protein>
<dbReference type="InterPro" id="IPR007325">
    <property type="entry name" value="KFase/CYL"/>
</dbReference>
<dbReference type="GO" id="GO:0019441">
    <property type="term" value="P:L-tryptophan catabolic process to kynurenine"/>
    <property type="evidence" value="ECO:0007669"/>
    <property type="project" value="InterPro"/>
</dbReference>
<dbReference type="AlphaFoldDB" id="A0A7W2A7N8"/>
<name>A0A7W2A7N8_9BACL</name>
<reference evidence="1 2" key="1">
    <citation type="submission" date="2020-07" db="EMBL/GenBank/DDBJ databases">
        <authorList>
            <person name="Feng H."/>
        </authorList>
    </citation>
    <scope>NUCLEOTIDE SEQUENCE [LARGE SCALE GENOMIC DNA]</scope>
    <source>
        <strain evidence="2">s-10</strain>
    </source>
</reference>
<dbReference type="Proteomes" id="UP000535491">
    <property type="component" value="Unassembled WGS sequence"/>
</dbReference>
<keyword evidence="2" id="KW-1185">Reference proteome</keyword>
<dbReference type="Gene3D" id="3.50.30.50">
    <property type="entry name" value="Putative cyclase"/>
    <property type="match status" value="1"/>
</dbReference>
<evidence type="ECO:0000313" key="2">
    <source>
        <dbReference type="Proteomes" id="UP000535491"/>
    </source>
</evidence>
<dbReference type="PANTHER" id="PTHR31118">
    <property type="entry name" value="CYCLASE-LIKE PROTEIN 2"/>
    <property type="match status" value="1"/>
</dbReference>
<evidence type="ECO:0000313" key="1">
    <source>
        <dbReference type="EMBL" id="MBA4493324.1"/>
    </source>
</evidence>
<dbReference type="InterPro" id="IPR037175">
    <property type="entry name" value="KFase_sf"/>
</dbReference>
<dbReference type="SUPFAM" id="SSF102198">
    <property type="entry name" value="Putative cyclase"/>
    <property type="match status" value="1"/>
</dbReference>
<comment type="caution">
    <text evidence="1">The sequence shown here is derived from an EMBL/GenBank/DDBJ whole genome shotgun (WGS) entry which is preliminary data.</text>
</comment>
<proteinExistence type="predicted"/>
<dbReference type="PANTHER" id="PTHR31118:SF12">
    <property type="entry name" value="CYCLASE-LIKE PROTEIN 2"/>
    <property type="match status" value="1"/>
</dbReference>
<gene>
    <name evidence="1" type="ORF">H1191_03250</name>
</gene>
<dbReference type="GO" id="GO:0004061">
    <property type="term" value="F:arylformamidase activity"/>
    <property type="evidence" value="ECO:0007669"/>
    <property type="project" value="InterPro"/>
</dbReference>
<dbReference type="RefSeq" id="WP_181750514.1">
    <property type="nucleotide sequence ID" value="NZ_JACEIQ010000001.1"/>
</dbReference>
<dbReference type="EMBL" id="JACEIQ010000001">
    <property type="protein sequence ID" value="MBA4493324.1"/>
    <property type="molecule type" value="Genomic_DNA"/>
</dbReference>
<organism evidence="1 2">
    <name type="scientific">Paenactinomyces guangxiensis</name>
    <dbReference type="NCBI Taxonomy" id="1490290"/>
    <lineage>
        <taxon>Bacteria</taxon>
        <taxon>Bacillati</taxon>
        <taxon>Bacillota</taxon>
        <taxon>Bacilli</taxon>
        <taxon>Bacillales</taxon>
        <taxon>Thermoactinomycetaceae</taxon>
        <taxon>Paenactinomyces</taxon>
    </lineage>
</organism>